<reference evidence="2 3" key="1">
    <citation type="journal article" date="2016" name="Nat. Commun.">
        <title>Thousands of microbial genomes shed light on interconnected biogeochemical processes in an aquifer system.</title>
        <authorList>
            <person name="Anantharaman K."/>
            <person name="Brown C.T."/>
            <person name="Hug L.A."/>
            <person name="Sharon I."/>
            <person name="Castelle C.J."/>
            <person name="Probst A.J."/>
            <person name="Thomas B.C."/>
            <person name="Singh A."/>
            <person name="Wilkins M.J."/>
            <person name="Karaoz U."/>
            <person name="Brodie E.L."/>
            <person name="Williams K.H."/>
            <person name="Hubbard S.S."/>
            <person name="Banfield J.F."/>
        </authorList>
    </citation>
    <scope>NUCLEOTIDE SEQUENCE [LARGE SCALE GENOMIC DNA]</scope>
</reference>
<dbReference type="Gene3D" id="3.30.70.1290">
    <property type="entry name" value="Transposase IS200-like"/>
    <property type="match status" value="1"/>
</dbReference>
<dbReference type="InterPro" id="IPR002686">
    <property type="entry name" value="Transposase_17"/>
</dbReference>
<dbReference type="Proteomes" id="UP000177528">
    <property type="component" value="Unassembled WGS sequence"/>
</dbReference>
<evidence type="ECO:0000313" key="2">
    <source>
        <dbReference type="EMBL" id="OGY33125.1"/>
    </source>
</evidence>
<dbReference type="GO" id="GO:0004803">
    <property type="term" value="F:transposase activity"/>
    <property type="evidence" value="ECO:0007669"/>
    <property type="project" value="InterPro"/>
</dbReference>
<evidence type="ECO:0000313" key="3">
    <source>
        <dbReference type="Proteomes" id="UP000177528"/>
    </source>
</evidence>
<comment type="caution">
    <text evidence="2">The sequence shown here is derived from an EMBL/GenBank/DDBJ whole genome shotgun (WGS) entry which is preliminary data.</text>
</comment>
<dbReference type="GO" id="GO:0006313">
    <property type="term" value="P:DNA transposition"/>
    <property type="evidence" value="ECO:0007669"/>
    <property type="project" value="InterPro"/>
</dbReference>
<organism evidence="2 3">
    <name type="scientific">Candidatus Andersenbacteria bacterium RIFCSPHIGHO2_12_FULL_45_11</name>
    <dbReference type="NCBI Taxonomy" id="1797281"/>
    <lineage>
        <taxon>Bacteria</taxon>
        <taxon>Candidatus Anderseniibacteriota</taxon>
    </lineage>
</organism>
<dbReference type="GO" id="GO:0003677">
    <property type="term" value="F:DNA binding"/>
    <property type="evidence" value="ECO:0007669"/>
    <property type="project" value="InterPro"/>
</dbReference>
<dbReference type="InterPro" id="IPR036515">
    <property type="entry name" value="Transposase_17_sf"/>
</dbReference>
<accession>A0A1G1WZG0</accession>
<sequence length="205" mass="24038">MYHLFTRGVEKRNVFLDNHDRERFISLLTHCLSVEALPSFSFMQRLGRKSETPKEGRGLVDILCYCLMENHFHLLLKENIDGGISTYIHRLLTSYSRYFNVKYKRSGSLFVHPFKSVHIEDDNQLLHESRYIHLNPYVARMGKSISGYKWSSIDEYFSYRKSAICHTGLIKSMMTSGEYKNFVSDHADFAREVAEEQGLFPEFDD</sequence>
<gene>
    <name evidence="2" type="ORF">A3D99_01550</name>
</gene>
<evidence type="ECO:0000259" key="1">
    <source>
        <dbReference type="SMART" id="SM01321"/>
    </source>
</evidence>
<dbReference type="SMART" id="SM01321">
    <property type="entry name" value="Y1_Tnp"/>
    <property type="match status" value="1"/>
</dbReference>
<dbReference type="PANTHER" id="PTHR34322">
    <property type="entry name" value="TRANSPOSASE, Y1_TNP DOMAIN-CONTAINING"/>
    <property type="match status" value="1"/>
</dbReference>
<dbReference type="EMBL" id="MHHR01000033">
    <property type="protein sequence ID" value="OGY33125.1"/>
    <property type="molecule type" value="Genomic_DNA"/>
</dbReference>
<dbReference type="SUPFAM" id="SSF143422">
    <property type="entry name" value="Transposase IS200-like"/>
    <property type="match status" value="1"/>
</dbReference>
<proteinExistence type="predicted"/>
<dbReference type="PANTHER" id="PTHR34322:SF2">
    <property type="entry name" value="TRANSPOSASE IS200-LIKE DOMAIN-CONTAINING PROTEIN"/>
    <property type="match status" value="1"/>
</dbReference>
<feature type="domain" description="Transposase IS200-like" evidence="1">
    <location>
        <begin position="1"/>
        <end position="135"/>
    </location>
</feature>
<protein>
    <recommendedName>
        <fullName evidence="1">Transposase IS200-like domain-containing protein</fullName>
    </recommendedName>
</protein>
<dbReference type="Pfam" id="PF01797">
    <property type="entry name" value="Y1_Tnp"/>
    <property type="match status" value="1"/>
</dbReference>
<name>A0A1G1WZG0_9BACT</name>
<dbReference type="AlphaFoldDB" id="A0A1G1WZG0"/>